<keyword evidence="1 6" id="KW-0808">Transferase</keyword>
<dbReference type="InterPro" id="IPR001451">
    <property type="entry name" value="Hexapep"/>
</dbReference>
<feature type="domain" description="PglD N-terminal" evidence="5">
    <location>
        <begin position="4"/>
        <end position="84"/>
    </location>
</feature>
<reference evidence="6 7" key="1">
    <citation type="submission" date="2018-06" db="EMBL/GenBank/DDBJ databases">
        <title>Genomic Encyclopedia of Type Strains, Phase IV (KMG-IV): sequencing the most valuable type-strain genomes for metagenomic binning, comparative biology and taxonomic classification.</title>
        <authorList>
            <person name="Goeker M."/>
        </authorList>
    </citation>
    <scope>NUCLEOTIDE SEQUENCE [LARGE SCALE GENOMIC DNA]</scope>
    <source>
        <strain evidence="6 7">DSM 22112</strain>
    </source>
</reference>
<keyword evidence="2" id="KW-0677">Repeat</keyword>
<dbReference type="InterPro" id="IPR018357">
    <property type="entry name" value="Hexapep_transf_CS"/>
</dbReference>
<dbReference type="Pfam" id="PF00132">
    <property type="entry name" value="Hexapep"/>
    <property type="match status" value="1"/>
</dbReference>
<proteinExistence type="predicted"/>
<sequence length="214" mass="22284">MSKKILLVGGGGHCKSVLDSLLELNKYLDVGIIDKKNSIGSSVLGVPVIGCDDDLPALFNNGYKYAFVTVGSIGSPSLRVKLYNILSEIGYEIPSIIDSSAKVSKYAKIEQGIFIGKQSLVNAGSLIKKGAIINSGTIIEHDCQIGAFAHIAPGAVLGGGVLIGENSHIGSNVTIKQQVNIGANSIIGMGSVVLGDIEDGIMAYGNPCREVKKL</sequence>
<evidence type="ECO:0000259" key="5">
    <source>
        <dbReference type="Pfam" id="PF17836"/>
    </source>
</evidence>
<feature type="active site" description="Proton acceptor" evidence="3">
    <location>
        <position position="141"/>
    </location>
</feature>
<dbReference type="InterPro" id="IPR050179">
    <property type="entry name" value="Trans_hexapeptide_repeat"/>
</dbReference>
<protein>
    <submittedName>
        <fullName evidence="6">Sugar O-acyltransferase (Sialic acid O-acetyltransferase NeuD family)</fullName>
    </submittedName>
</protein>
<evidence type="ECO:0000256" key="4">
    <source>
        <dbReference type="PIRSR" id="PIRSR620019-2"/>
    </source>
</evidence>
<dbReference type="RefSeq" id="WP_113921776.1">
    <property type="nucleotide sequence ID" value="NZ_QNRX01000025.1"/>
</dbReference>
<evidence type="ECO:0000256" key="3">
    <source>
        <dbReference type="PIRSR" id="PIRSR620019-1"/>
    </source>
</evidence>
<evidence type="ECO:0000313" key="7">
    <source>
        <dbReference type="Proteomes" id="UP000253490"/>
    </source>
</evidence>
<dbReference type="InterPro" id="IPR041561">
    <property type="entry name" value="PglD_N"/>
</dbReference>
<dbReference type="CDD" id="cd03360">
    <property type="entry name" value="LbH_AT_putative"/>
    <property type="match status" value="1"/>
</dbReference>
<evidence type="ECO:0000256" key="2">
    <source>
        <dbReference type="ARBA" id="ARBA00022737"/>
    </source>
</evidence>
<feature type="binding site" evidence="4">
    <location>
        <position position="150"/>
    </location>
    <ligand>
        <name>acetyl-CoA</name>
        <dbReference type="ChEBI" id="CHEBI:57288"/>
    </ligand>
</feature>
<dbReference type="Gene3D" id="2.160.10.10">
    <property type="entry name" value="Hexapeptide repeat proteins"/>
    <property type="match status" value="1"/>
</dbReference>
<dbReference type="AlphaFoldDB" id="A0A366HZT2"/>
<dbReference type="GO" id="GO:0016746">
    <property type="term" value="F:acyltransferase activity"/>
    <property type="evidence" value="ECO:0007669"/>
    <property type="project" value="UniProtKB-KW"/>
</dbReference>
<keyword evidence="6" id="KW-0012">Acyltransferase</keyword>
<dbReference type="InterPro" id="IPR011004">
    <property type="entry name" value="Trimer_LpxA-like_sf"/>
</dbReference>
<name>A0A366HZT2_9FIRM</name>
<dbReference type="SUPFAM" id="SSF51161">
    <property type="entry name" value="Trimeric LpxA-like enzymes"/>
    <property type="match status" value="1"/>
</dbReference>
<accession>A0A366HZT2</accession>
<dbReference type="InterPro" id="IPR020019">
    <property type="entry name" value="AcTrfase_PglD-like"/>
</dbReference>
<evidence type="ECO:0000256" key="1">
    <source>
        <dbReference type="ARBA" id="ARBA00022679"/>
    </source>
</evidence>
<organism evidence="6 7">
    <name type="scientific">Alkalibaculum bacchi</name>
    <dbReference type="NCBI Taxonomy" id="645887"/>
    <lineage>
        <taxon>Bacteria</taxon>
        <taxon>Bacillati</taxon>
        <taxon>Bacillota</taxon>
        <taxon>Clostridia</taxon>
        <taxon>Eubacteriales</taxon>
        <taxon>Eubacteriaceae</taxon>
        <taxon>Alkalibaculum</taxon>
    </lineage>
</organism>
<gene>
    <name evidence="6" type="ORF">DES36_12526</name>
</gene>
<feature type="binding site" evidence="4">
    <location>
        <position position="74"/>
    </location>
    <ligand>
        <name>substrate</name>
    </ligand>
</feature>
<dbReference type="OrthoDB" id="9801456at2"/>
<keyword evidence="7" id="KW-1185">Reference proteome</keyword>
<dbReference type="PROSITE" id="PS00101">
    <property type="entry name" value="HEXAPEP_TRANSFERASES"/>
    <property type="match status" value="1"/>
</dbReference>
<dbReference type="PANTHER" id="PTHR43300">
    <property type="entry name" value="ACETYLTRANSFERASE"/>
    <property type="match status" value="1"/>
</dbReference>
<dbReference type="Gene3D" id="3.40.50.20">
    <property type="match status" value="1"/>
</dbReference>
<comment type="caution">
    <text evidence="6">The sequence shown here is derived from an EMBL/GenBank/DDBJ whole genome shotgun (WGS) entry which is preliminary data.</text>
</comment>
<dbReference type="EMBL" id="QNRX01000025">
    <property type="protein sequence ID" value="RBP58091.1"/>
    <property type="molecule type" value="Genomic_DNA"/>
</dbReference>
<dbReference type="NCBIfam" id="TIGR03570">
    <property type="entry name" value="NeuD_NnaD"/>
    <property type="match status" value="1"/>
</dbReference>
<feature type="site" description="Increases basicity of active site His" evidence="3">
    <location>
        <position position="142"/>
    </location>
</feature>
<dbReference type="Pfam" id="PF17836">
    <property type="entry name" value="PglD_N"/>
    <property type="match status" value="1"/>
</dbReference>
<dbReference type="Proteomes" id="UP000253490">
    <property type="component" value="Unassembled WGS sequence"/>
</dbReference>
<dbReference type="PANTHER" id="PTHR43300:SF7">
    <property type="entry name" value="UDP-N-ACETYLBACILLOSAMINE N-ACETYLTRANSFERASE"/>
    <property type="match status" value="1"/>
</dbReference>
<evidence type="ECO:0000313" key="6">
    <source>
        <dbReference type="EMBL" id="RBP58091.1"/>
    </source>
</evidence>